<protein>
    <recommendedName>
        <fullName evidence="4">Por secretion system C-terminal sorting domain-containing protein</fullName>
    </recommendedName>
</protein>
<accession>A0A506PNE2</accession>
<evidence type="ECO:0008006" key="4">
    <source>
        <dbReference type="Google" id="ProtNLM"/>
    </source>
</evidence>
<dbReference type="OrthoDB" id="1122048at2"/>
<proteinExistence type="predicted"/>
<dbReference type="AlphaFoldDB" id="A0A506PNE2"/>
<dbReference type="Proteomes" id="UP000317332">
    <property type="component" value="Unassembled WGS sequence"/>
</dbReference>
<keyword evidence="3" id="KW-1185">Reference proteome</keyword>
<comment type="caution">
    <text evidence="2">The sequence shown here is derived from an EMBL/GenBank/DDBJ whole genome shotgun (WGS) entry which is preliminary data.</text>
</comment>
<gene>
    <name evidence="2" type="ORF">FJ651_05745</name>
</gene>
<evidence type="ECO:0000313" key="3">
    <source>
        <dbReference type="Proteomes" id="UP000317332"/>
    </source>
</evidence>
<feature type="chain" id="PRO_5021436547" description="Por secretion system C-terminal sorting domain-containing protein" evidence="1">
    <location>
        <begin position="22"/>
        <end position="185"/>
    </location>
</feature>
<dbReference type="EMBL" id="VHIQ01000002">
    <property type="protein sequence ID" value="TPV35028.1"/>
    <property type="molecule type" value="Genomic_DNA"/>
</dbReference>
<evidence type="ECO:0000256" key="1">
    <source>
        <dbReference type="SAM" id="SignalP"/>
    </source>
</evidence>
<keyword evidence="1" id="KW-0732">Signal</keyword>
<dbReference type="RefSeq" id="WP_140989504.1">
    <property type="nucleotide sequence ID" value="NZ_VHIQ01000002.1"/>
</dbReference>
<feature type="signal peptide" evidence="1">
    <location>
        <begin position="1"/>
        <end position="21"/>
    </location>
</feature>
<organism evidence="2 3">
    <name type="scientific">Paucihalobacter ruber</name>
    <dbReference type="NCBI Taxonomy" id="2567861"/>
    <lineage>
        <taxon>Bacteria</taxon>
        <taxon>Pseudomonadati</taxon>
        <taxon>Bacteroidota</taxon>
        <taxon>Flavobacteriia</taxon>
        <taxon>Flavobacteriales</taxon>
        <taxon>Flavobacteriaceae</taxon>
        <taxon>Paucihalobacter</taxon>
    </lineage>
</organism>
<sequence length="185" mass="21320">MKTVKKLLVMAMLASTFLGYANDNASNSENTNYDNPKVLVSVKDDSGNIVYLSPVKQKGDIKTLFDYSLLENGLYTLEVENDYLVEMQSFKVFENTVEFVENSKQTIYKPVFKKEDAKILISKVGLDSKKMKVEIYYENELIHSETVSSENPILKRVYQLDIREKGNYYAVMTSNGRVYKEKFKL</sequence>
<evidence type="ECO:0000313" key="2">
    <source>
        <dbReference type="EMBL" id="TPV35028.1"/>
    </source>
</evidence>
<reference evidence="2 3" key="1">
    <citation type="submission" date="2019-06" db="EMBL/GenBank/DDBJ databases">
        <title>Flavobacteriaceae Paucihalobacterium erythroidium CWB-1, complete genome.</title>
        <authorList>
            <person name="Wu S."/>
        </authorList>
    </citation>
    <scope>NUCLEOTIDE SEQUENCE [LARGE SCALE GENOMIC DNA]</scope>
    <source>
        <strain evidence="2 3">CWB-1</strain>
    </source>
</reference>
<name>A0A506PNE2_9FLAO</name>